<sequence length="287" mass="31010">MELREVASAPALGPLFARAAVTQKGRGGELPNHALRLAGVEVDRGALLDYQHLCRFAGGDVLPHTYPHVLGFPLQVSLMADREFPLALPGLVHVENHITVHRRLTADDRLDLTVYAEDLRPHPRGTLVDLVTEVEVGGDRVWEGRSTYLRRGSGRTVAAEGPDRTARPAPPLPEGPPAGLLRLPEDLGRRYAAVSGDVNPIHLHAWSARAMGFPRAIAHGMWTAARTIAALGPRADGPSSSSVWFRKPVLLPSTVELVVDDRAGRVVAGLVSGPAPQREHLVLELRT</sequence>
<name>A0ABP8YHF4_9MICO</name>
<protein>
    <submittedName>
        <fullName evidence="4">MaoC/PaaZ C-terminal domain-containing protein</fullName>
    </submittedName>
</protein>
<dbReference type="RefSeq" id="WP_345504603.1">
    <property type="nucleotide sequence ID" value="NZ_BAABLO010000012.1"/>
</dbReference>
<keyword evidence="5" id="KW-1185">Reference proteome</keyword>
<evidence type="ECO:0000313" key="5">
    <source>
        <dbReference type="Proteomes" id="UP001500556"/>
    </source>
</evidence>
<dbReference type="InterPro" id="IPR029069">
    <property type="entry name" value="HotDog_dom_sf"/>
</dbReference>
<evidence type="ECO:0000256" key="2">
    <source>
        <dbReference type="SAM" id="MobiDB-lite"/>
    </source>
</evidence>
<evidence type="ECO:0000256" key="1">
    <source>
        <dbReference type="ARBA" id="ARBA00005254"/>
    </source>
</evidence>
<evidence type="ECO:0000259" key="3">
    <source>
        <dbReference type="Pfam" id="PF01575"/>
    </source>
</evidence>
<dbReference type="PANTHER" id="PTHR43841:SF1">
    <property type="entry name" value="3-HYDROXYACYL-THIOESTER DEHYDRATASE X"/>
    <property type="match status" value="1"/>
</dbReference>
<comment type="caution">
    <text evidence="4">The sequence shown here is derived from an EMBL/GenBank/DDBJ whole genome shotgun (WGS) entry which is preliminary data.</text>
</comment>
<dbReference type="PANTHER" id="PTHR43841">
    <property type="entry name" value="3-HYDROXYACYL-THIOESTER DEHYDRATASE HTDX-RELATED"/>
    <property type="match status" value="1"/>
</dbReference>
<dbReference type="EMBL" id="BAABLO010000012">
    <property type="protein sequence ID" value="GAA4729268.1"/>
    <property type="molecule type" value="Genomic_DNA"/>
</dbReference>
<dbReference type="InterPro" id="IPR002539">
    <property type="entry name" value="MaoC-like_dom"/>
</dbReference>
<gene>
    <name evidence="4" type="ORF">GCM10025782_30170</name>
</gene>
<dbReference type="Proteomes" id="UP001500556">
    <property type="component" value="Unassembled WGS sequence"/>
</dbReference>
<comment type="similarity">
    <text evidence="1">Belongs to the enoyl-CoA hydratase/isomerase family.</text>
</comment>
<dbReference type="Pfam" id="PF01575">
    <property type="entry name" value="MaoC_dehydratas"/>
    <property type="match status" value="1"/>
</dbReference>
<reference evidence="5" key="1">
    <citation type="journal article" date="2019" name="Int. J. Syst. Evol. Microbiol.">
        <title>The Global Catalogue of Microorganisms (GCM) 10K type strain sequencing project: providing services to taxonomists for standard genome sequencing and annotation.</title>
        <authorList>
            <consortium name="The Broad Institute Genomics Platform"/>
            <consortium name="The Broad Institute Genome Sequencing Center for Infectious Disease"/>
            <person name="Wu L."/>
            <person name="Ma J."/>
        </authorList>
    </citation>
    <scope>NUCLEOTIDE SEQUENCE [LARGE SCALE GENOMIC DNA]</scope>
    <source>
        <strain evidence="5">JCM 18961</strain>
    </source>
</reference>
<feature type="domain" description="MaoC-like" evidence="3">
    <location>
        <begin position="186"/>
        <end position="260"/>
    </location>
</feature>
<proteinExistence type="inferred from homology"/>
<dbReference type="Gene3D" id="3.10.129.10">
    <property type="entry name" value="Hotdog Thioesterase"/>
    <property type="match status" value="1"/>
</dbReference>
<organism evidence="4 5">
    <name type="scientific">Pedococcus ginsenosidimutans</name>
    <dbReference type="NCBI Taxonomy" id="490570"/>
    <lineage>
        <taxon>Bacteria</taxon>
        <taxon>Bacillati</taxon>
        <taxon>Actinomycetota</taxon>
        <taxon>Actinomycetes</taxon>
        <taxon>Micrococcales</taxon>
        <taxon>Intrasporangiaceae</taxon>
        <taxon>Pedococcus</taxon>
    </lineage>
</organism>
<feature type="region of interest" description="Disordered" evidence="2">
    <location>
        <begin position="153"/>
        <end position="178"/>
    </location>
</feature>
<evidence type="ECO:0000313" key="4">
    <source>
        <dbReference type="EMBL" id="GAA4729268.1"/>
    </source>
</evidence>
<dbReference type="SUPFAM" id="SSF54637">
    <property type="entry name" value="Thioesterase/thiol ester dehydrase-isomerase"/>
    <property type="match status" value="2"/>
</dbReference>
<accession>A0ABP8YHF4</accession>